<gene>
    <name evidence="2" type="ORF">BST37_22640</name>
</gene>
<dbReference type="Proteomes" id="UP000192374">
    <property type="component" value="Unassembled WGS sequence"/>
</dbReference>
<protein>
    <submittedName>
        <fullName evidence="2">Uncharacterized protein</fullName>
    </submittedName>
</protein>
<evidence type="ECO:0000256" key="1">
    <source>
        <dbReference type="SAM" id="MobiDB-lite"/>
    </source>
</evidence>
<dbReference type="RefSeq" id="WP_211282084.1">
    <property type="nucleotide sequence ID" value="NZ_MVIC01000102.1"/>
</dbReference>
<feature type="region of interest" description="Disordered" evidence="1">
    <location>
        <begin position="1"/>
        <end position="63"/>
    </location>
</feature>
<proteinExistence type="predicted"/>
<reference evidence="2 3" key="1">
    <citation type="submission" date="2017-02" db="EMBL/GenBank/DDBJ databases">
        <title>The new phylogeny of genus Mycobacterium.</title>
        <authorList>
            <person name="Tortoli E."/>
            <person name="Trovato A."/>
            <person name="Cirillo D.M."/>
        </authorList>
    </citation>
    <scope>NUCLEOTIDE SEQUENCE [LARGE SCALE GENOMIC DNA]</scope>
    <source>
        <strain evidence="2 3">DSM 45145</strain>
    </source>
</reference>
<feature type="non-terminal residue" evidence="2">
    <location>
        <position position="1"/>
    </location>
</feature>
<keyword evidence="3" id="KW-1185">Reference proteome</keyword>
<organism evidence="2 3">
    <name type="scientific">Mycobacterium noviomagense</name>
    <dbReference type="NCBI Taxonomy" id="459858"/>
    <lineage>
        <taxon>Bacteria</taxon>
        <taxon>Bacillati</taxon>
        <taxon>Actinomycetota</taxon>
        <taxon>Actinomycetes</taxon>
        <taxon>Mycobacteriales</taxon>
        <taxon>Mycobacteriaceae</taxon>
        <taxon>Mycobacterium</taxon>
    </lineage>
</organism>
<feature type="compositionally biased region" description="Basic and acidic residues" evidence="1">
    <location>
        <begin position="20"/>
        <end position="31"/>
    </location>
</feature>
<dbReference type="EMBL" id="MVIC01000102">
    <property type="protein sequence ID" value="ORB10726.1"/>
    <property type="molecule type" value="Genomic_DNA"/>
</dbReference>
<comment type="caution">
    <text evidence="2">The sequence shown here is derived from an EMBL/GenBank/DDBJ whole genome shotgun (WGS) entry which is preliminary data.</text>
</comment>
<evidence type="ECO:0000313" key="3">
    <source>
        <dbReference type="Proteomes" id="UP000192374"/>
    </source>
</evidence>
<name>A0ABX3T119_9MYCO</name>
<evidence type="ECO:0000313" key="2">
    <source>
        <dbReference type="EMBL" id="ORB10726.1"/>
    </source>
</evidence>
<sequence length="63" mass="6898">VAGVPAPQARAADWPALRGAAERRTKRRAAEAVRAMRAAARGQQRKPAQEEAARHGFVPRSRR</sequence>
<feature type="compositionally biased region" description="Low complexity" evidence="1">
    <location>
        <begin position="32"/>
        <end position="41"/>
    </location>
</feature>
<accession>A0ABX3T119</accession>